<feature type="chain" id="PRO_5040377905" description="Neuropeptide-like 4" evidence="1">
    <location>
        <begin position="18"/>
        <end position="87"/>
    </location>
</feature>
<keyword evidence="1" id="KW-0732">Signal</keyword>
<evidence type="ECO:0008006" key="4">
    <source>
        <dbReference type="Google" id="ProtNLM"/>
    </source>
</evidence>
<evidence type="ECO:0000313" key="2">
    <source>
        <dbReference type="EMBL" id="CAH1971206.1"/>
    </source>
</evidence>
<keyword evidence="3" id="KW-1185">Reference proteome</keyword>
<protein>
    <recommendedName>
        <fullName evidence="4">Neuropeptide-like 4</fullName>
    </recommendedName>
</protein>
<comment type="caution">
    <text evidence="2">The sequence shown here is derived from an EMBL/GenBank/DDBJ whole genome shotgun (WGS) entry which is preliminary data.</text>
</comment>
<dbReference type="EMBL" id="CAKOFQ010006783">
    <property type="protein sequence ID" value="CAH1971206.1"/>
    <property type="molecule type" value="Genomic_DNA"/>
</dbReference>
<proteinExistence type="predicted"/>
<dbReference type="Proteomes" id="UP001152888">
    <property type="component" value="Unassembled WGS sequence"/>
</dbReference>
<sequence>MFKLLFVAAAFVALSTAAPEPQPKAVPAPAANPQFLAAAYAAPVVAAPAVAYTDVAYAAPLTYAGYYPSAYAAGYSAYSPYAATVVV</sequence>
<gene>
    <name evidence="2" type="ORF">ACAOBT_LOCUS9315</name>
</gene>
<evidence type="ECO:0000256" key="1">
    <source>
        <dbReference type="SAM" id="SignalP"/>
    </source>
</evidence>
<accession>A0A9P0KC05</accession>
<evidence type="ECO:0000313" key="3">
    <source>
        <dbReference type="Proteomes" id="UP001152888"/>
    </source>
</evidence>
<organism evidence="2 3">
    <name type="scientific">Acanthoscelides obtectus</name>
    <name type="common">Bean weevil</name>
    <name type="synonym">Bruchus obtectus</name>
    <dbReference type="NCBI Taxonomy" id="200917"/>
    <lineage>
        <taxon>Eukaryota</taxon>
        <taxon>Metazoa</taxon>
        <taxon>Ecdysozoa</taxon>
        <taxon>Arthropoda</taxon>
        <taxon>Hexapoda</taxon>
        <taxon>Insecta</taxon>
        <taxon>Pterygota</taxon>
        <taxon>Neoptera</taxon>
        <taxon>Endopterygota</taxon>
        <taxon>Coleoptera</taxon>
        <taxon>Polyphaga</taxon>
        <taxon>Cucujiformia</taxon>
        <taxon>Chrysomeloidea</taxon>
        <taxon>Chrysomelidae</taxon>
        <taxon>Bruchinae</taxon>
        <taxon>Bruchini</taxon>
        <taxon>Acanthoscelides</taxon>
    </lineage>
</organism>
<dbReference type="AlphaFoldDB" id="A0A9P0KC05"/>
<name>A0A9P0KC05_ACAOB</name>
<feature type="signal peptide" evidence="1">
    <location>
        <begin position="1"/>
        <end position="17"/>
    </location>
</feature>
<reference evidence="2" key="1">
    <citation type="submission" date="2022-03" db="EMBL/GenBank/DDBJ databases">
        <authorList>
            <person name="Sayadi A."/>
        </authorList>
    </citation>
    <scope>NUCLEOTIDE SEQUENCE</scope>
</reference>